<proteinExistence type="inferred from homology"/>
<feature type="domain" description="Metallo-beta-lactamase" evidence="6">
    <location>
        <begin position="82"/>
        <end position="278"/>
    </location>
</feature>
<keyword evidence="5" id="KW-0862">Zinc</keyword>
<evidence type="ECO:0000313" key="8">
    <source>
        <dbReference type="Proteomes" id="UP000031338"/>
    </source>
</evidence>
<dbReference type="RefSeq" id="WP_039332035.1">
    <property type="nucleotide sequence ID" value="NZ_JRVC01000004.1"/>
</dbReference>
<dbReference type="SUPFAM" id="SSF56281">
    <property type="entry name" value="Metallo-hydrolase/oxidoreductase"/>
    <property type="match status" value="1"/>
</dbReference>
<organism evidence="7 8">
    <name type="scientific">Novosphingobium subterraneum</name>
    <dbReference type="NCBI Taxonomy" id="48936"/>
    <lineage>
        <taxon>Bacteria</taxon>
        <taxon>Pseudomonadati</taxon>
        <taxon>Pseudomonadota</taxon>
        <taxon>Alphaproteobacteria</taxon>
        <taxon>Sphingomonadales</taxon>
        <taxon>Sphingomonadaceae</taxon>
        <taxon>Novosphingobium</taxon>
    </lineage>
</organism>
<comment type="cofactor">
    <cofactor evidence="1">
        <name>Zn(2+)</name>
        <dbReference type="ChEBI" id="CHEBI:29105"/>
    </cofactor>
</comment>
<accession>A0A0B9AG41</accession>
<comment type="caution">
    <text evidence="7">The sequence shown here is derived from an EMBL/GenBank/DDBJ whole genome shotgun (WGS) entry which is preliminary data.</text>
</comment>
<dbReference type="PATRIC" id="fig|48936.3.peg.988"/>
<protein>
    <submittedName>
        <fullName evidence="7">Beta-lactamase-like protein</fullName>
    </submittedName>
</protein>
<keyword evidence="4" id="KW-0378">Hydrolase</keyword>
<sequence>MGKISKFMIVLLAVLGFAYYWLLVNAGPQVPARRIDLGALRKAADGMKGDKPTAITFATVAMRDVPGAALAAGTGLRQITSAITAWRIETPEGGIVIDPGISEVDARSMGFEAYSPRAQQLVNVWMDRAAMILFTHAHIDHVGGFLDHPRFKSIEGKAVVSEGMMGNINALWRENARLLHAPRKFAAIEAVAPGVVLIQTPGHTPASEMIYVRLASGREYIFAGDTASLAANVEIPTPRSRLLADWLVPEDRSSVMGWLKGLKALKKEHEGLVIVPSHDAEWVMPKGPEYGITLAPELRKARTTK</sequence>
<dbReference type="Proteomes" id="UP000031338">
    <property type="component" value="Unassembled WGS sequence"/>
</dbReference>
<evidence type="ECO:0000256" key="4">
    <source>
        <dbReference type="ARBA" id="ARBA00022801"/>
    </source>
</evidence>
<reference evidence="7 8" key="1">
    <citation type="submission" date="2014-10" db="EMBL/GenBank/DDBJ databases">
        <title>Draft genome sequence of Novosphingobium subterraneum DSM 12447.</title>
        <authorList>
            <person name="Gan H.M."/>
            <person name="Gan H.Y."/>
            <person name="Savka M.A."/>
        </authorList>
    </citation>
    <scope>NUCLEOTIDE SEQUENCE [LARGE SCALE GENOMIC DNA]</scope>
    <source>
        <strain evidence="7 8">DSM 12447</strain>
    </source>
</reference>
<evidence type="ECO:0000256" key="1">
    <source>
        <dbReference type="ARBA" id="ARBA00001947"/>
    </source>
</evidence>
<evidence type="ECO:0000313" key="7">
    <source>
        <dbReference type="EMBL" id="KHS48308.1"/>
    </source>
</evidence>
<dbReference type="PANTHER" id="PTHR42978:SF7">
    <property type="entry name" value="METALLO-HYDROLASE RV2300C-RELATED"/>
    <property type="match status" value="1"/>
</dbReference>
<evidence type="ECO:0000259" key="6">
    <source>
        <dbReference type="SMART" id="SM00849"/>
    </source>
</evidence>
<dbReference type="InterPro" id="IPR001279">
    <property type="entry name" value="Metallo-B-lactamas"/>
</dbReference>
<name>A0A0B9AG41_9SPHN</name>
<keyword evidence="3" id="KW-0479">Metal-binding</keyword>
<dbReference type="SMART" id="SM00849">
    <property type="entry name" value="Lactamase_B"/>
    <property type="match status" value="1"/>
</dbReference>
<gene>
    <name evidence="7" type="ORF">NJ75_00975</name>
</gene>
<evidence type="ECO:0000256" key="2">
    <source>
        <dbReference type="ARBA" id="ARBA00007749"/>
    </source>
</evidence>
<dbReference type="Gene3D" id="3.60.15.10">
    <property type="entry name" value="Ribonuclease Z/Hydroxyacylglutathione hydrolase-like"/>
    <property type="match status" value="1"/>
</dbReference>
<evidence type="ECO:0000256" key="5">
    <source>
        <dbReference type="ARBA" id="ARBA00022833"/>
    </source>
</evidence>
<dbReference type="PANTHER" id="PTHR42978">
    <property type="entry name" value="QUORUM-QUENCHING LACTONASE YTNP-RELATED-RELATED"/>
    <property type="match status" value="1"/>
</dbReference>
<dbReference type="GO" id="GO:0016787">
    <property type="term" value="F:hydrolase activity"/>
    <property type="evidence" value="ECO:0007669"/>
    <property type="project" value="UniProtKB-KW"/>
</dbReference>
<dbReference type="InterPro" id="IPR051013">
    <property type="entry name" value="MBL_superfamily_lactonases"/>
</dbReference>
<dbReference type="GO" id="GO:0046872">
    <property type="term" value="F:metal ion binding"/>
    <property type="evidence" value="ECO:0007669"/>
    <property type="project" value="UniProtKB-KW"/>
</dbReference>
<dbReference type="STRING" id="48936.NJ75_00975"/>
<dbReference type="AlphaFoldDB" id="A0A0B9AG41"/>
<evidence type="ECO:0000256" key="3">
    <source>
        <dbReference type="ARBA" id="ARBA00022723"/>
    </source>
</evidence>
<keyword evidence="8" id="KW-1185">Reference proteome</keyword>
<dbReference type="Pfam" id="PF00753">
    <property type="entry name" value="Lactamase_B"/>
    <property type="match status" value="1"/>
</dbReference>
<comment type="similarity">
    <text evidence="2">Belongs to the metallo-beta-lactamase superfamily.</text>
</comment>
<dbReference type="EMBL" id="JRVC01000004">
    <property type="protein sequence ID" value="KHS48308.1"/>
    <property type="molecule type" value="Genomic_DNA"/>
</dbReference>
<dbReference type="InterPro" id="IPR036866">
    <property type="entry name" value="RibonucZ/Hydroxyglut_hydro"/>
</dbReference>